<feature type="signal peptide" evidence="1">
    <location>
        <begin position="1"/>
        <end position="19"/>
    </location>
</feature>
<proteinExistence type="predicted"/>
<reference evidence="2" key="1">
    <citation type="submission" date="2024-05" db="EMBL/GenBank/DDBJ databases">
        <authorList>
            <person name="Kim S."/>
            <person name="Heo J."/>
            <person name="Choi H."/>
            <person name="Choi Y."/>
            <person name="Kwon S.-W."/>
            <person name="Kim Y."/>
        </authorList>
    </citation>
    <scope>NUCLEOTIDE SEQUENCE</scope>
    <source>
        <strain evidence="2">KACC 23698</strain>
    </source>
</reference>
<dbReference type="InterPro" id="IPR010980">
    <property type="entry name" value="Cyt_c/b562"/>
</dbReference>
<dbReference type="RefSeq" id="WP_406856338.1">
    <property type="nucleotide sequence ID" value="NZ_CP157484.1"/>
</dbReference>
<dbReference type="EMBL" id="CP157484">
    <property type="protein sequence ID" value="XBO39493.1"/>
    <property type="molecule type" value="Genomic_DNA"/>
</dbReference>
<evidence type="ECO:0000256" key="1">
    <source>
        <dbReference type="SAM" id="SignalP"/>
    </source>
</evidence>
<dbReference type="GO" id="GO:0009055">
    <property type="term" value="F:electron transfer activity"/>
    <property type="evidence" value="ECO:0007669"/>
    <property type="project" value="InterPro"/>
</dbReference>
<gene>
    <name evidence="2" type="ORF">ABEG18_01520</name>
</gene>
<dbReference type="GO" id="GO:0020037">
    <property type="term" value="F:heme binding"/>
    <property type="evidence" value="ECO:0007669"/>
    <property type="project" value="InterPro"/>
</dbReference>
<organism evidence="2">
    <name type="scientific">Alsobacter sp. KACC 23698</name>
    <dbReference type="NCBI Taxonomy" id="3149229"/>
    <lineage>
        <taxon>Bacteria</taxon>
        <taxon>Pseudomonadati</taxon>
        <taxon>Pseudomonadota</taxon>
        <taxon>Alphaproteobacteria</taxon>
        <taxon>Hyphomicrobiales</taxon>
        <taxon>Alsobacteraceae</taxon>
        <taxon>Alsobacter</taxon>
    </lineage>
</organism>
<protein>
    <recommendedName>
        <fullName evidence="3">Cytochrome c domain-containing protein</fullName>
    </recommendedName>
</protein>
<keyword evidence="1" id="KW-0732">Signal</keyword>
<accession>A0AAU7JGF7</accession>
<dbReference type="AlphaFoldDB" id="A0AAU7JGF7"/>
<dbReference type="GO" id="GO:0005506">
    <property type="term" value="F:iron ion binding"/>
    <property type="evidence" value="ECO:0007669"/>
    <property type="project" value="InterPro"/>
</dbReference>
<evidence type="ECO:0000313" key="2">
    <source>
        <dbReference type="EMBL" id="XBO39493.1"/>
    </source>
</evidence>
<feature type="chain" id="PRO_5043649848" description="Cytochrome c domain-containing protein" evidence="1">
    <location>
        <begin position="20"/>
        <end position="158"/>
    </location>
</feature>
<sequence>MRATLCFLGVLAMTAPLLAEDAPRFQNPRPAARISDPSVPALGDIMLVAQLRHIKVWYAGRSRNWALMAHEVQRLQDDLIRAALLYENIPVEEVAKTSGPIATMLAASKRKDSAQFDAAYAELTSACNSCHKAGGVDYIRIQTPSSSPFSDQAYPSAP</sequence>
<dbReference type="GO" id="GO:0022900">
    <property type="term" value="P:electron transport chain"/>
    <property type="evidence" value="ECO:0007669"/>
    <property type="project" value="InterPro"/>
</dbReference>
<name>A0AAU7JGF7_9HYPH</name>
<dbReference type="SUPFAM" id="SSF47175">
    <property type="entry name" value="Cytochromes"/>
    <property type="match status" value="1"/>
</dbReference>
<evidence type="ECO:0008006" key="3">
    <source>
        <dbReference type="Google" id="ProtNLM"/>
    </source>
</evidence>